<keyword evidence="1" id="KW-0489">Methyltransferase</keyword>
<feature type="non-terminal residue" evidence="3">
    <location>
        <position position="194"/>
    </location>
</feature>
<organism evidence="3 4">
    <name type="scientific">Prorocentrum cordatum</name>
    <dbReference type="NCBI Taxonomy" id="2364126"/>
    <lineage>
        <taxon>Eukaryota</taxon>
        <taxon>Sar</taxon>
        <taxon>Alveolata</taxon>
        <taxon>Dinophyceae</taxon>
        <taxon>Prorocentrales</taxon>
        <taxon>Prorocentraceae</taxon>
        <taxon>Prorocentrum</taxon>
    </lineage>
</organism>
<dbReference type="Pfam" id="PF04072">
    <property type="entry name" value="LCM"/>
    <property type="match status" value="1"/>
</dbReference>
<accession>A0ABN9Y367</accession>
<dbReference type="EMBL" id="CAUYUJ010021541">
    <property type="protein sequence ID" value="CAK0905334.1"/>
    <property type="molecule type" value="Genomic_DNA"/>
</dbReference>
<dbReference type="InterPro" id="IPR029063">
    <property type="entry name" value="SAM-dependent_MTases_sf"/>
</dbReference>
<evidence type="ECO:0000313" key="4">
    <source>
        <dbReference type="Proteomes" id="UP001189429"/>
    </source>
</evidence>
<feature type="non-terminal residue" evidence="3">
    <location>
        <position position="1"/>
    </location>
</feature>
<reference evidence="3" key="1">
    <citation type="submission" date="2023-10" db="EMBL/GenBank/DDBJ databases">
        <authorList>
            <person name="Chen Y."/>
            <person name="Shah S."/>
            <person name="Dougan E. K."/>
            <person name="Thang M."/>
            <person name="Chan C."/>
        </authorList>
    </citation>
    <scope>NUCLEOTIDE SEQUENCE [LARGE SCALE GENOMIC DNA]</scope>
</reference>
<evidence type="ECO:0000313" key="3">
    <source>
        <dbReference type="EMBL" id="CAK0905334.1"/>
    </source>
</evidence>
<evidence type="ECO:0000256" key="2">
    <source>
        <dbReference type="ARBA" id="ARBA00022679"/>
    </source>
</evidence>
<evidence type="ECO:0000256" key="1">
    <source>
        <dbReference type="ARBA" id="ARBA00022603"/>
    </source>
</evidence>
<dbReference type="Gene3D" id="3.40.50.150">
    <property type="entry name" value="Vaccinia Virus protein VP39"/>
    <property type="match status" value="1"/>
</dbReference>
<protein>
    <recommendedName>
        <fullName evidence="5">[Phosphatase 2A protein]-leucine-carboxy methyltransferase 1</fullName>
    </recommendedName>
</protein>
<dbReference type="Proteomes" id="UP001189429">
    <property type="component" value="Unassembled WGS sequence"/>
</dbReference>
<name>A0ABN9Y367_9DINO</name>
<dbReference type="SUPFAM" id="SSF53335">
    <property type="entry name" value="S-adenosyl-L-methionine-dependent methyltransferases"/>
    <property type="match status" value="1"/>
</dbReference>
<comment type="caution">
    <text evidence="3">The sequence shown here is derived from an EMBL/GenBank/DDBJ whole genome shotgun (WGS) entry which is preliminary data.</text>
</comment>
<gene>
    <name evidence="3" type="ORF">PCOR1329_LOCUS81073</name>
</gene>
<dbReference type="InterPro" id="IPR007213">
    <property type="entry name" value="Ppm1/Ppm2/Tcmp"/>
</dbReference>
<dbReference type="PANTHER" id="PTHR43619:SF2">
    <property type="entry name" value="S-ADENOSYL-L-METHIONINE-DEPENDENT METHYLTRANSFERASES SUPERFAMILY PROTEIN"/>
    <property type="match status" value="1"/>
</dbReference>
<dbReference type="PANTHER" id="PTHR43619">
    <property type="entry name" value="S-ADENOSYL-L-METHIONINE-DEPENDENT METHYLTRANSFERASE YKTD-RELATED"/>
    <property type="match status" value="1"/>
</dbReference>
<keyword evidence="4" id="KW-1185">Reference proteome</keyword>
<sequence length="194" mass="19969">IAPMTKHSTTMKLRFTTYHRAARGAKLGQQVLEKIEFEFLVAGCRAAFMDRFVLDAVGKRIRQAAVLGSGMDTRAYRLDLPPQMRIVEVDEAAVHEAKAAALHDQSTRCSVRRAAVDLPGGAVGAGALQEALASSLDCRRPSLFVLDGALEAWAPEAGAAALAAAVAVAAEGSIISGAAGGGPGPGSGCSEVVG</sequence>
<evidence type="ECO:0008006" key="5">
    <source>
        <dbReference type="Google" id="ProtNLM"/>
    </source>
</evidence>
<keyword evidence="2" id="KW-0808">Transferase</keyword>
<proteinExistence type="predicted"/>